<proteinExistence type="predicted"/>
<reference evidence="3 4" key="1">
    <citation type="submission" date="2020-04" db="EMBL/GenBank/DDBJ databases">
        <title>Genome sequencing of novel species.</title>
        <authorList>
            <person name="Heo J."/>
            <person name="Kim S.-J."/>
            <person name="Kim J.-S."/>
            <person name="Hong S.-B."/>
            <person name="Kwon S.-W."/>
        </authorList>
    </citation>
    <scope>NUCLEOTIDE SEQUENCE [LARGE SCALE GENOMIC DNA]</scope>
    <source>
        <strain evidence="3 4">AF9R3</strain>
    </source>
</reference>
<dbReference type="PANTHER" id="PTHR43581:SF4">
    <property type="entry name" value="ATP_GTP PHOSPHATASE"/>
    <property type="match status" value="1"/>
</dbReference>
<dbReference type="CDD" id="cd01026">
    <property type="entry name" value="TOPRIM_OLD"/>
    <property type="match status" value="1"/>
</dbReference>
<evidence type="ECO:0000259" key="1">
    <source>
        <dbReference type="Pfam" id="PF13175"/>
    </source>
</evidence>
<gene>
    <name evidence="3" type="ORF">HH213_14950</name>
</gene>
<keyword evidence="4" id="KW-1185">Reference proteome</keyword>
<accession>A0ABX6MAA5</accession>
<organism evidence="3 4">
    <name type="scientific">Duganella dendranthematis</name>
    <dbReference type="NCBI Taxonomy" id="2728021"/>
    <lineage>
        <taxon>Bacteria</taxon>
        <taxon>Pseudomonadati</taxon>
        <taxon>Pseudomonadota</taxon>
        <taxon>Betaproteobacteria</taxon>
        <taxon>Burkholderiales</taxon>
        <taxon>Oxalobacteraceae</taxon>
        <taxon>Telluria group</taxon>
        <taxon>Duganella</taxon>
    </lineage>
</organism>
<dbReference type="SUPFAM" id="SSF52540">
    <property type="entry name" value="P-loop containing nucleoside triphosphate hydrolases"/>
    <property type="match status" value="1"/>
</dbReference>
<dbReference type="EMBL" id="CP051684">
    <property type="protein sequence ID" value="QJD91256.1"/>
    <property type="molecule type" value="Genomic_DNA"/>
</dbReference>
<dbReference type="Proteomes" id="UP000503117">
    <property type="component" value="Chromosome"/>
</dbReference>
<sequence length="573" mass="64040">MHIDTVTLQGYRNFKNADIKLNRKTLIIGGNDVGKTNFTYALRLLLDKSLSELDIEPSELDFHINADGTTDKELKITIKFSDVKEDAVLSQLVGKVSDDGETYFCYSATKDALDYKLYIGRDLENLEEVNSRYYLKHLNLKYVNSQRDLAKFIQSEKKHLLRLSQEKRSEDEEKADNSVLSRVSASLLGINKRIRKLNYVAAATSDVNAELKAMAYHNSPYSVQLDTGAIEVEQFVEKLELAASSNGARMMLGGDGRNNQILLALWKAKSVREHDSENEVVIYCVEEPEAHLHPHQQRKLASYLGEKLPGQSIVTTHSPQIASNFSPDSIIRLLTKNASTFAASGGCSDCIDAAWDDMGYRISILPAEAFFASVVFLVEGPSELLFYRTLAKKLKIDLDYFNISILSVDGVQFEVYSKILNAMEIPWVLRTDNDISNISTGPRASPIMKRQLAGFNRCLSLIGKPKIEHKPMPYDSQSSINDGTWKLVSDLVNPDGLFLSKIDLETDLGIELPLELTTFKGPNLADAISYLQDQKAVRMREFLSQHSASLEKIGTGELARPLHYCVAKAIAVL</sequence>
<evidence type="ECO:0000313" key="4">
    <source>
        <dbReference type="Proteomes" id="UP000503117"/>
    </source>
</evidence>
<dbReference type="Pfam" id="PF13175">
    <property type="entry name" value="AAA_15"/>
    <property type="match status" value="1"/>
</dbReference>
<dbReference type="InterPro" id="IPR027417">
    <property type="entry name" value="P-loop_NTPase"/>
</dbReference>
<dbReference type="RefSeq" id="WP_169112742.1">
    <property type="nucleotide sequence ID" value="NZ_CP051684.1"/>
</dbReference>
<evidence type="ECO:0000259" key="2">
    <source>
        <dbReference type="Pfam" id="PF20469"/>
    </source>
</evidence>
<name>A0ABX6MAA5_9BURK</name>
<feature type="domain" description="Endonuclease GajA/Old nuclease/RecF-like AAA" evidence="1">
    <location>
        <begin position="1"/>
        <end position="322"/>
    </location>
</feature>
<evidence type="ECO:0000313" key="3">
    <source>
        <dbReference type="EMBL" id="QJD91256.1"/>
    </source>
</evidence>
<dbReference type="InterPro" id="IPR041685">
    <property type="entry name" value="AAA_GajA/Old/RecF-like"/>
</dbReference>
<dbReference type="Gene3D" id="3.40.50.300">
    <property type="entry name" value="P-loop containing nucleotide triphosphate hydrolases"/>
    <property type="match status" value="1"/>
</dbReference>
<dbReference type="InterPro" id="IPR034139">
    <property type="entry name" value="TOPRIM_OLD"/>
</dbReference>
<protein>
    <submittedName>
        <fullName evidence="3">AAA family ATPase</fullName>
    </submittedName>
</protein>
<dbReference type="Pfam" id="PF20469">
    <property type="entry name" value="OLD-like_TOPRIM"/>
    <property type="match status" value="1"/>
</dbReference>
<dbReference type="InterPro" id="IPR051396">
    <property type="entry name" value="Bact_Antivir_Def_Nuclease"/>
</dbReference>
<feature type="domain" description="OLD protein-like TOPRIM" evidence="2">
    <location>
        <begin position="370"/>
        <end position="434"/>
    </location>
</feature>
<dbReference type="PANTHER" id="PTHR43581">
    <property type="entry name" value="ATP/GTP PHOSPHATASE"/>
    <property type="match status" value="1"/>
</dbReference>